<name>A0ACC1HKC2_9FUNG</name>
<sequence>MYRFKHMVDYISLRAAARHAMTNFDTPPKSPPFSGVSAPFDNSIGFWSSTHRWVGH</sequence>
<dbReference type="Proteomes" id="UP001145114">
    <property type="component" value="Unassembled WGS sequence"/>
</dbReference>
<proteinExistence type="predicted"/>
<organism evidence="1 2">
    <name type="scientific">Spiromyces aspiralis</name>
    <dbReference type="NCBI Taxonomy" id="68401"/>
    <lineage>
        <taxon>Eukaryota</taxon>
        <taxon>Fungi</taxon>
        <taxon>Fungi incertae sedis</taxon>
        <taxon>Zoopagomycota</taxon>
        <taxon>Kickxellomycotina</taxon>
        <taxon>Kickxellomycetes</taxon>
        <taxon>Kickxellales</taxon>
        <taxon>Kickxellaceae</taxon>
        <taxon>Spiromyces</taxon>
    </lineage>
</organism>
<evidence type="ECO:0000313" key="2">
    <source>
        <dbReference type="Proteomes" id="UP001145114"/>
    </source>
</evidence>
<gene>
    <name evidence="1" type="ORF">EV182_007752</name>
</gene>
<evidence type="ECO:0000313" key="1">
    <source>
        <dbReference type="EMBL" id="KAJ1676652.1"/>
    </source>
</evidence>
<accession>A0ACC1HKC2</accession>
<feature type="non-terminal residue" evidence="1">
    <location>
        <position position="56"/>
    </location>
</feature>
<protein>
    <submittedName>
        <fullName evidence="1">Uncharacterized protein</fullName>
    </submittedName>
</protein>
<reference evidence="1" key="1">
    <citation type="submission" date="2022-06" db="EMBL/GenBank/DDBJ databases">
        <title>Phylogenomic reconstructions and comparative analyses of Kickxellomycotina fungi.</title>
        <authorList>
            <person name="Reynolds N.K."/>
            <person name="Stajich J.E."/>
            <person name="Barry K."/>
            <person name="Grigoriev I.V."/>
            <person name="Crous P."/>
            <person name="Smith M.E."/>
        </authorList>
    </citation>
    <scope>NUCLEOTIDE SEQUENCE</scope>
    <source>
        <strain evidence="1">RSA 2271</strain>
    </source>
</reference>
<comment type="caution">
    <text evidence="1">The sequence shown here is derived from an EMBL/GenBank/DDBJ whole genome shotgun (WGS) entry which is preliminary data.</text>
</comment>
<dbReference type="EMBL" id="JAMZIH010003715">
    <property type="protein sequence ID" value="KAJ1676652.1"/>
    <property type="molecule type" value="Genomic_DNA"/>
</dbReference>
<keyword evidence="2" id="KW-1185">Reference proteome</keyword>